<dbReference type="Proteomes" id="UP001320706">
    <property type="component" value="Unassembled WGS sequence"/>
</dbReference>
<dbReference type="EMBL" id="JAMKPW020000012">
    <property type="protein sequence ID" value="KAK8212896.1"/>
    <property type="molecule type" value="Genomic_DNA"/>
</dbReference>
<sequence>MTKERHGKGSRNGSNTREASMSCISRSARRLGACVDITSRQVRSKYSFVSIQRSLPALCFALQRTLVLLKPKLFLSPPAGSSYSSDEGIDSFLLLCHRKTGSDTKEKPIYLLRYMLLVWIAQATATGVRPRRWPRGGGTNCSLGLWIAVLTQLAPAENTPRGMGCQDAQSYGSRMVLLALADRALFPDEAYESQASEILHRLPHSHRNRRRLQRARNLSVLGPNSNPDAALRRRPPLRPRLRPLRQKTRHGIQPRPLHRARTRHRLHAKSIPIPRRPLPLRHRHGRPLRPRRRHRPRGSAL</sequence>
<protein>
    <submittedName>
        <fullName evidence="1">Uncharacterized protein</fullName>
    </submittedName>
</protein>
<evidence type="ECO:0000313" key="1">
    <source>
        <dbReference type="EMBL" id="KAK8212896.1"/>
    </source>
</evidence>
<name>A0ACC3SHS8_9PEZI</name>
<proteinExistence type="predicted"/>
<reference evidence="1" key="1">
    <citation type="submission" date="2024-02" db="EMBL/GenBank/DDBJ databases">
        <title>Metagenome Assembled Genome of Zalaria obscura JY119.</title>
        <authorList>
            <person name="Vighnesh L."/>
            <person name="Jagadeeshwari U."/>
            <person name="Venkata Ramana C."/>
            <person name="Sasikala C."/>
        </authorList>
    </citation>
    <scope>NUCLEOTIDE SEQUENCE</scope>
    <source>
        <strain evidence="1">JY119</strain>
    </source>
</reference>
<organism evidence="1 2">
    <name type="scientific">Zalaria obscura</name>
    <dbReference type="NCBI Taxonomy" id="2024903"/>
    <lineage>
        <taxon>Eukaryota</taxon>
        <taxon>Fungi</taxon>
        <taxon>Dikarya</taxon>
        <taxon>Ascomycota</taxon>
        <taxon>Pezizomycotina</taxon>
        <taxon>Dothideomycetes</taxon>
        <taxon>Dothideomycetidae</taxon>
        <taxon>Dothideales</taxon>
        <taxon>Zalariaceae</taxon>
        <taxon>Zalaria</taxon>
    </lineage>
</organism>
<gene>
    <name evidence="1" type="ORF">M8818_003061</name>
</gene>
<keyword evidence="2" id="KW-1185">Reference proteome</keyword>
<comment type="caution">
    <text evidence="1">The sequence shown here is derived from an EMBL/GenBank/DDBJ whole genome shotgun (WGS) entry which is preliminary data.</text>
</comment>
<evidence type="ECO:0000313" key="2">
    <source>
        <dbReference type="Proteomes" id="UP001320706"/>
    </source>
</evidence>
<accession>A0ACC3SHS8</accession>